<gene>
    <name evidence="1" type="ORF">FOF52_06850</name>
</gene>
<accession>A0ABY4KZM4</accession>
<dbReference type="EMBL" id="CP051627">
    <property type="protein sequence ID" value="UPT19533.1"/>
    <property type="molecule type" value="Genomic_DNA"/>
</dbReference>
<keyword evidence="2" id="KW-1185">Reference proteome</keyword>
<dbReference type="Proteomes" id="UP000832041">
    <property type="component" value="Chromosome"/>
</dbReference>
<evidence type="ECO:0000313" key="1">
    <source>
        <dbReference type="EMBL" id="UPT19533.1"/>
    </source>
</evidence>
<sequence length="207" mass="22696">MDDVVVVAGERVGVGDHLYWFLVVLSCEQCQRGGVQTTGEVCRNSGSFRGAVVHALLQSMTKCCARGEEARLLDREHASQYRCRAVPDEKYLIWCQRSDAVEQRITAQAWTELGAEQVGGQCLLIQAVPIHGSQWEWAGRVLDFSFTTAKPDPVQTRDVSCDRCGYSVGDNSAVRARQSCQRLRGFGEGSVIGQGVYKILVGGEALP</sequence>
<evidence type="ECO:0000313" key="2">
    <source>
        <dbReference type="Proteomes" id="UP000832041"/>
    </source>
</evidence>
<organism evidence="1 2">
    <name type="scientific">Thermobifida alba</name>
    <name type="common">Thermomonospora alba</name>
    <dbReference type="NCBI Taxonomy" id="53522"/>
    <lineage>
        <taxon>Bacteria</taxon>
        <taxon>Bacillati</taxon>
        <taxon>Actinomycetota</taxon>
        <taxon>Actinomycetes</taxon>
        <taxon>Streptosporangiales</taxon>
        <taxon>Nocardiopsidaceae</taxon>
        <taxon>Thermobifida</taxon>
    </lineage>
</organism>
<reference evidence="1 2" key="1">
    <citation type="submission" date="2020-04" db="EMBL/GenBank/DDBJ databases">
        <title>Thermobifida alba genome sequencing and assembly.</title>
        <authorList>
            <person name="Luzics S."/>
            <person name="Horvath B."/>
            <person name="Nagy I."/>
            <person name="Toth A."/>
            <person name="Nagy I."/>
            <person name="Kukolya J."/>
        </authorList>
    </citation>
    <scope>NUCLEOTIDE SEQUENCE [LARGE SCALE GENOMIC DNA]</scope>
    <source>
        <strain evidence="1 2">DSM 43795</strain>
    </source>
</reference>
<protein>
    <submittedName>
        <fullName evidence="1">Uncharacterized protein</fullName>
    </submittedName>
</protein>
<name>A0ABY4KZM4_THEAE</name>
<proteinExistence type="predicted"/>